<proteinExistence type="predicted"/>
<reference evidence="2" key="1">
    <citation type="journal article" date="2021" name="Proc. Natl. Acad. Sci. U.S.A.">
        <title>A Catalog of Tens of Thousands of Viruses from Human Metagenomes Reveals Hidden Associations with Chronic Diseases.</title>
        <authorList>
            <person name="Tisza M.J."/>
            <person name="Buck C.B."/>
        </authorList>
    </citation>
    <scope>NUCLEOTIDE SEQUENCE</scope>
    <source>
        <strain evidence="2">CtFNi10</strain>
    </source>
</reference>
<sequence length="181" mass="20635">MRRTKHATARSEKRKRHAALIHPIPMTAKEREEKKELARLLFLQGQEQKTISLRVGISETTISKWVQTGQWQNLRAAQNITRPELVNKLLLSIDRLISETLQSNDPTASAALGKQLKVFSDAIEKLDKKASIVDVIEVFMAFGKWLEYRMTMDEELSPELVKTIVHYQDLYVAHVLGATNG</sequence>
<dbReference type="Pfam" id="PF06056">
    <property type="entry name" value="Terminase_5"/>
    <property type="match status" value="1"/>
</dbReference>
<protein>
    <recommendedName>
        <fullName evidence="1">Terminase ATPase subunit N-terminal domain-containing protein</fullName>
    </recommendedName>
</protein>
<accession>A0A8S5TX41</accession>
<name>A0A8S5TX41_9CAUD</name>
<evidence type="ECO:0000259" key="1">
    <source>
        <dbReference type="Pfam" id="PF06056"/>
    </source>
</evidence>
<feature type="domain" description="Terminase ATPase subunit N-terminal" evidence="1">
    <location>
        <begin position="35"/>
        <end position="82"/>
    </location>
</feature>
<evidence type="ECO:0000313" key="2">
    <source>
        <dbReference type="EMBL" id="DAF86755.1"/>
    </source>
</evidence>
<dbReference type="EMBL" id="BK015952">
    <property type="protein sequence ID" value="DAF86755.1"/>
    <property type="molecule type" value="Genomic_DNA"/>
</dbReference>
<organism evidence="2">
    <name type="scientific">Myoviridae sp. ctFNi10</name>
    <dbReference type="NCBI Taxonomy" id="2825067"/>
    <lineage>
        <taxon>Viruses</taxon>
        <taxon>Duplodnaviria</taxon>
        <taxon>Heunggongvirae</taxon>
        <taxon>Uroviricota</taxon>
        <taxon>Caudoviricetes</taxon>
    </lineage>
</organism>
<dbReference type="InterPro" id="IPR010332">
    <property type="entry name" value="ATPase_terminase-su_N"/>
</dbReference>